<keyword evidence="2" id="KW-0732">Signal</keyword>
<evidence type="ECO:0000313" key="4">
    <source>
        <dbReference type="Proteomes" id="UP001235094"/>
    </source>
</evidence>
<keyword evidence="1" id="KW-0812">Transmembrane</keyword>
<name>A0ABU0LU66_9HYPH</name>
<gene>
    <name evidence="3" type="ORF">QOZ99_003060</name>
</gene>
<dbReference type="Proteomes" id="UP001235094">
    <property type="component" value="Unassembled WGS sequence"/>
</dbReference>
<comment type="caution">
    <text evidence="3">The sequence shown here is derived from an EMBL/GenBank/DDBJ whole genome shotgun (WGS) entry which is preliminary data.</text>
</comment>
<feature type="transmembrane region" description="Helical" evidence="1">
    <location>
        <begin position="279"/>
        <end position="298"/>
    </location>
</feature>
<evidence type="ECO:0000256" key="2">
    <source>
        <dbReference type="SAM" id="SignalP"/>
    </source>
</evidence>
<feature type="transmembrane region" description="Helical" evidence="1">
    <location>
        <begin position="664"/>
        <end position="684"/>
    </location>
</feature>
<feature type="transmembrane region" description="Helical" evidence="1">
    <location>
        <begin position="639"/>
        <end position="658"/>
    </location>
</feature>
<dbReference type="RefSeq" id="WP_306890839.1">
    <property type="nucleotide sequence ID" value="NZ_JAUSVR010000010.1"/>
</dbReference>
<sequence>MMRAWLRIVGLLVLSAALTAPIAAQPAIELVPAASPATEVSFAIAVPGFMEEIRVRNPASDPAAVQRLTTGGLFIRVGDGASVPARWVRKTPAVDPARLASGTEASFMVSADLPGPGVYQSWIEAAPASGTAGVPQRIRVVVTRAAQTLPTDFLVAPLASPVDLDFLPTLGRLVGRGEAMPRRVLLSLRNSTVNPVEFLPPLVVSYGVRAGAVTSAVASTDPPRIDPGSCAASLAPGANCTLSLLLDRNAWFGQYDIRVGVAGVGGGWSEQTQAVNVRASAGLAFLVIVAGALAGLVVNGWRGAGRRALTGLIDLGHIRDVINRIAIESADTETERVRASLLARADEVESRFRSGADAGADLAPLAQRAAVLPRLAALGRALAGLPEVGRTALAPRFAAIAAAIETAEGDALAAADRDLVSLAAAFQAWPALAAEARVAARLAEGVNAAIGAGAGAGASDGRAILEPLVAAATAALAPFEAGTTVETRRQALAIVVAGAREQAAAFAASAIARLNEQVKALLATAEADRTPEVAPARALAQTTAALAAARVTPEGAEAALAGYVAASGKRAALDLAAGPSALATGADASVLHRAEWAGSLSIPVLDAIFAMEPLSAGAFLPPPDTSLAGLQRRKARYEWLTSAIVLGALGLGGVSTLWASDPAWGSGLSLITAFLAGLAVNVAVGSVTARP</sequence>
<organism evidence="3 4">
    <name type="scientific">Ancylobacter amanitiformis</name>
    <dbReference type="NCBI Taxonomy" id="217069"/>
    <lineage>
        <taxon>Bacteria</taxon>
        <taxon>Pseudomonadati</taxon>
        <taxon>Pseudomonadota</taxon>
        <taxon>Alphaproteobacteria</taxon>
        <taxon>Hyphomicrobiales</taxon>
        <taxon>Xanthobacteraceae</taxon>
        <taxon>Ancylobacter</taxon>
    </lineage>
</organism>
<keyword evidence="1" id="KW-0472">Membrane</keyword>
<feature type="signal peptide" evidence="2">
    <location>
        <begin position="1"/>
        <end position="26"/>
    </location>
</feature>
<protein>
    <submittedName>
        <fullName evidence="3">Uncharacterized protein</fullName>
    </submittedName>
</protein>
<evidence type="ECO:0000313" key="3">
    <source>
        <dbReference type="EMBL" id="MDQ0512158.1"/>
    </source>
</evidence>
<reference evidence="3 4" key="1">
    <citation type="submission" date="2023-07" db="EMBL/GenBank/DDBJ databases">
        <title>Genomic Encyclopedia of Type Strains, Phase IV (KMG-IV): sequencing the most valuable type-strain genomes for metagenomic binning, comparative biology and taxonomic classification.</title>
        <authorList>
            <person name="Goeker M."/>
        </authorList>
    </citation>
    <scope>NUCLEOTIDE SEQUENCE [LARGE SCALE GENOMIC DNA]</scope>
    <source>
        <strain evidence="3 4">DSM 15561</strain>
    </source>
</reference>
<feature type="chain" id="PRO_5045606289" evidence="2">
    <location>
        <begin position="27"/>
        <end position="691"/>
    </location>
</feature>
<evidence type="ECO:0000256" key="1">
    <source>
        <dbReference type="SAM" id="Phobius"/>
    </source>
</evidence>
<accession>A0ABU0LU66</accession>
<proteinExistence type="predicted"/>
<dbReference type="EMBL" id="JAUSVR010000010">
    <property type="protein sequence ID" value="MDQ0512158.1"/>
    <property type="molecule type" value="Genomic_DNA"/>
</dbReference>
<keyword evidence="4" id="KW-1185">Reference proteome</keyword>
<keyword evidence="1" id="KW-1133">Transmembrane helix</keyword>